<sequence>MYNRAGRINVGKRDKEGDLKNDYNIQKFKDLPFRIKVETLPTEENLARIFFLKKDKEEEIPIPDGITCVDVTFKTDIVKDPVVSGANWFLVTHPYKYNIYYDPEKKKCTRKYKIYSLNPGKDYTIYNYRKTDEVLEDEECKRIIRKSKMLDESIKSITGLPLSDGELGDEDDEDDE</sequence>
<comment type="caution">
    <text evidence="1">The sequence shown here is derived from an EMBL/GenBank/DDBJ whole genome shotgun (WGS) entry which is preliminary data.</text>
</comment>
<name>A0ACA9PVP8_9GLOM</name>
<evidence type="ECO:0000313" key="2">
    <source>
        <dbReference type="Proteomes" id="UP000789920"/>
    </source>
</evidence>
<proteinExistence type="predicted"/>
<organism evidence="1 2">
    <name type="scientific">Racocetra persica</name>
    <dbReference type="NCBI Taxonomy" id="160502"/>
    <lineage>
        <taxon>Eukaryota</taxon>
        <taxon>Fungi</taxon>
        <taxon>Fungi incertae sedis</taxon>
        <taxon>Mucoromycota</taxon>
        <taxon>Glomeromycotina</taxon>
        <taxon>Glomeromycetes</taxon>
        <taxon>Diversisporales</taxon>
        <taxon>Gigasporaceae</taxon>
        <taxon>Racocetra</taxon>
    </lineage>
</organism>
<dbReference type="EMBL" id="CAJVQC010023829">
    <property type="protein sequence ID" value="CAG8724083.1"/>
    <property type="molecule type" value="Genomic_DNA"/>
</dbReference>
<reference evidence="1" key="1">
    <citation type="submission" date="2021-06" db="EMBL/GenBank/DDBJ databases">
        <authorList>
            <person name="Kallberg Y."/>
            <person name="Tangrot J."/>
            <person name="Rosling A."/>
        </authorList>
    </citation>
    <scope>NUCLEOTIDE SEQUENCE</scope>
    <source>
        <strain evidence="1">MA461A</strain>
    </source>
</reference>
<evidence type="ECO:0000313" key="1">
    <source>
        <dbReference type="EMBL" id="CAG8724083.1"/>
    </source>
</evidence>
<protein>
    <submittedName>
        <fullName evidence="1">27732_t:CDS:1</fullName>
    </submittedName>
</protein>
<accession>A0ACA9PVP8</accession>
<keyword evidence="2" id="KW-1185">Reference proteome</keyword>
<dbReference type="Proteomes" id="UP000789920">
    <property type="component" value="Unassembled WGS sequence"/>
</dbReference>
<gene>
    <name evidence="1" type="ORF">RPERSI_LOCUS11551</name>
</gene>